<dbReference type="PANTHER" id="PTHR33452">
    <property type="entry name" value="OXIDOREDUCTASE CATD-RELATED"/>
    <property type="match status" value="1"/>
</dbReference>
<feature type="transmembrane region" description="Helical" evidence="7">
    <location>
        <begin position="112"/>
        <end position="132"/>
    </location>
</feature>
<proteinExistence type="inferred from homology"/>
<comment type="similarity">
    <text evidence="2">Belongs to the DoxX family.</text>
</comment>
<dbReference type="InterPro" id="IPR051907">
    <property type="entry name" value="DoxX-like_oxidoreductase"/>
</dbReference>
<dbReference type="Proteomes" id="UP001500604">
    <property type="component" value="Unassembled WGS sequence"/>
</dbReference>
<keyword evidence="9" id="KW-1185">Reference proteome</keyword>
<evidence type="ECO:0000313" key="8">
    <source>
        <dbReference type="EMBL" id="GAA4650425.1"/>
    </source>
</evidence>
<evidence type="ECO:0000256" key="6">
    <source>
        <dbReference type="ARBA" id="ARBA00023136"/>
    </source>
</evidence>
<dbReference type="PANTHER" id="PTHR33452:SF1">
    <property type="entry name" value="INNER MEMBRANE PROTEIN YPHA-RELATED"/>
    <property type="match status" value="1"/>
</dbReference>
<dbReference type="InterPro" id="IPR032808">
    <property type="entry name" value="DoxX"/>
</dbReference>
<dbReference type="Pfam" id="PF07681">
    <property type="entry name" value="DoxX"/>
    <property type="match status" value="1"/>
</dbReference>
<accession>A0ABP8V562</accession>
<evidence type="ECO:0000256" key="4">
    <source>
        <dbReference type="ARBA" id="ARBA00022692"/>
    </source>
</evidence>
<evidence type="ECO:0000256" key="2">
    <source>
        <dbReference type="ARBA" id="ARBA00006679"/>
    </source>
</evidence>
<feature type="transmembrane region" description="Helical" evidence="7">
    <location>
        <begin position="82"/>
        <end position="100"/>
    </location>
</feature>
<organism evidence="8 9">
    <name type="scientific">Kistimonas scapharcae</name>
    <dbReference type="NCBI Taxonomy" id="1036133"/>
    <lineage>
        <taxon>Bacteria</taxon>
        <taxon>Pseudomonadati</taxon>
        <taxon>Pseudomonadota</taxon>
        <taxon>Gammaproteobacteria</taxon>
        <taxon>Oceanospirillales</taxon>
        <taxon>Endozoicomonadaceae</taxon>
        <taxon>Kistimonas</taxon>
    </lineage>
</organism>
<keyword evidence="4 7" id="KW-0812">Transmembrane</keyword>
<keyword evidence="3" id="KW-1003">Cell membrane</keyword>
<comment type="caution">
    <text evidence="8">The sequence shown here is derived from an EMBL/GenBank/DDBJ whole genome shotgun (WGS) entry which is preliminary data.</text>
</comment>
<evidence type="ECO:0000313" key="9">
    <source>
        <dbReference type="Proteomes" id="UP001500604"/>
    </source>
</evidence>
<protein>
    <submittedName>
        <fullName evidence="8">DoxX family protein</fullName>
    </submittedName>
</protein>
<evidence type="ECO:0000256" key="3">
    <source>
        <dbReference type="ARBA" id="ARBA00022475"/>
    </source>
</evidence>
<evidence type="ECO:0000256" key="1">
    <source>
        <dbReference type="ARBA" id="ARBA00004651"/>
    </source>
</evidence>
<keyword evidence="5 7" id="KW-1133">Transmembrane helix</keyword>
<evidence type="ECO:0000256" key="5">
    <source>
        <dbReference type="ARBA" id="ARBA00022989"/>
    </source>
</evidence>
<comment type="subcellular location">
    <subcellularLocation>
        <location evidence="1">Cell membrane</location>
        <topology evidence="1">Multi-pass membrane protein</topology>
    </subcellularLocation>
</comment>
<reference evidence="9" key="1">
    <citation type="journal article" date="2019" name="Int. J. Syst. Evol. Microbiol.">
        <title>The Global Catalogue of Microorganisms (GCM) 10K type strain sequencing project: providing services to taxonomists for standard genome sequencing and annotation.</title>
        <authorList>
            <consortium name="The Broad Institute Genomics Platform"/>
            <consortium name="The Broad Institute Genome Sequencing Center for Infectious Disease"/>
            <person name="Wu L."/>
            <person name="Ma J."/>
        </authorList>
    </citation>
    <scope>NUCLEOTIDE SEQUENCE [LARGE SCALE GENOMIC DNA]</scope>
    <source>
        <strain evidence="9">JCM 17805</strain>
    </source>
</reference>
<feature type="transmembrane region" description="Helical" evidence="7">
    <location>
        <begin position="51"/>
        <end position="76"/>
    </location>
</feature>
<keyword evidence="6 7" id="KW-0472">Membrane</keyword>
<gene>
    <name evidence="8" type="ORF">GCM10023116_27080</name>
</gene>
<name>A0ABP8V562_9GAMM</name>
<evidence type="ECO:0000256" key="7">
    <source>
        <dbReference type="SAM" id="Phobius"/>
    </source>
</evidence>
<feature type="transmembrane region" description="Helical" evidence="7">
    <location>
        <begin position="20"/>
        <end position="39"/>
    </location>
</feature>
<dbReference type="RefSeq" id="WP_345196601.1">
    <property type="nucleotide sequence ID" value="NZ_BAABFL010000394.1"/>
</dbReference>
<sequence>MTTQTLLNTAETGNTAKLTAIVDLLGRVGLAVIFLLAGMNKIQYYDANAQFLASGGLPAELLPLVIAFEVIGAILLVVGYQARLAALAFAGFSVATALLYHNNLADQMQFLLFFKNIAMAGGFLVLAAHGAGEFSIDAKRRK</sequence>
<dbReference type="EMBL" id="BAABFL010000394">
    <property type="protein sequence ID" value="GAA4650425.1"/>
    <property type="molecule type" value="Genomic_DNA"/>
</dbReference>